<evidence type="ECO:0000313" key="5">
    <source>
        <dbReference type="Proteomes" id="UP000199561"/>
    </source>
</evidence>
<dbReference type="Proteomes" id="UP000199561">
    <property type="component" value="Unassembled WGS sequence"/>
</dbReference>
<name>A0A1I4Q322_9PROT</name>
<feature type="domain" description="CBS" evidence="3">
    <location>
        <begin position="7"/>
        <end position="68"/>
    </location>
</feature>
<reference evidence="4 5" key="1">
    <citation type="submission" date="2016-10" db="EMBL/GenBank/DDBJ databases">
        <authorList>
            <person name="de Groot N.N."/>
        </authorList>
    </citation>
    <scope>NUCLEOTIDE SEQUENCE [LARGE SCALE GENOMIC DNA]</scope>
    <source>
        <strain evidence="4 5">Nm146</strain>
    </source>
</reference>
<proteinExistence type="predicted"/>
<dbReference type="STRING" id="52442.SAMN05421880_11372"/>
<dbReference type="InterPro" id="IPR051257">
    <property type="entry name" value="Diverse_CBS-Domain"/>
</dbReference>
<dbReference type="Gene3D" id="3.10.580.10">
    <property type="entry name" value="CBS-domain"/>
    <property type="match status" value="1"/>
</dbReference>
<gene>
    <name evidence="4" type="ORF">SAMN05421880_11372</name>
</gene>
<dbReference type="CDD" id="cd17775">
    <property type="entry name" value="CBS_pair_bact_arch"/>
    <property type="match status" value="1"/>
</dbReference>
<dbReference type="PROSITE" id="PS51371">
    <property type="entry name" value="CBS"/>
    <property type="match status" value="2"/>
</dbReference>
<dbReference type="SMART" id="SM00116">
    <property type="entry name" value="CBS"/>
    <property type="match status" value="2"/>
</dbReference>
<dbReference type="InterPro" id="IPR046342">
    <property type="entry name" value="CBS_dom_sf"/>
</dbReference>
<dbReference type="PANTHER" id="PTHR43080">
    <property type="entry name" value="CBS DOMAIN-CONTAINING PROTEIN CBSX3, MITOCHONDRIAL"/>
    <property type="match status" value="1"/>
</dbReference>
<keyword evidence="1 2" id="KW-0129">CBS domain</keyword>
<protein>
    <submittedName>
        <fullName evidence="4">CBS domain-containing protein</fullName>
    </submittedName>
</protein>
<evidence type="ECO:0000256" key="1">
    <source>
        <dbReference type="ARBA" id="ARBA00023122"/>
    </source>
</evidence>
<organism evidence="4 5">
    <name type="scientific">Nitrosomonas nitrosa</name>
    <dbReference type="NCBI Taxonomy" id="52442"/>
    <lineage>
        <taxon>Bacteria</taxon>
        <taxon>Pseudomonadati</taxon>
        <taxon>Pseudomonadota</taxon>
        <taxon>Betaproteobacteria</taxon>
        <taxon>Nitrosomonadales</taxon>
        <taxon>Nitrosomonadaceae</taxon>
        <taxon>Nitrosomonas</taxon>
    </lineage>
</organism>
<dbReference type="InterPro" id="IPR000644">
    <property type="entry name" value="CBS_dom"/>
</dbReference>
<sequence>MSIGEICNREVVVVQPEDTVLQAAKLMRQHHVGSVLVVDQHNGKPVPVGIVTDRDLVVEVMATELDPETITVSDIMVPDFAMVKEETGVFETIQYMRNKSVRRLPVVDKEGRLIGIIALDDLLTLLSEELNALAKLVAREQKKETNTRR</sequence>
<dbReference type="SUPFAM" id="SSF54631">
    <property type="entry name" value="CBS-domain pair"/>
    <property type="match status" value="1"/>
</dbReference>
<accession>A0A1I4Q322</accession>
<keyword evidence="5" id="KW-1185">Reference proteome</keyword>
<evidence type="ECO:0000256" key="2">
    <source>
        <dbReference type="PROSITE-ProRule" id="PRU00703"/>
    </source>
</evidence>
<evidence type="ECO:0000313" key="4">
    <source>
        <dbReference type="EMBL" id="SFM34055.1"/>
    </source>
</evidence>
<dbReference type="PANTHER" id="PTHR43080:SF2">
    <property type="entry name" value="CBS DOMAIN-CONTAINING PROTEIN"/>
    <property type="match status" value="1"/>
</dbReference>
<dbReference type="RefSeq" id="WP_090668675.1">
    <property type="nucleotide sequence ID" value="NZ_FOUF01000013.1"/>
</dbReference>
<dbReference type="EMBL" id="FOUF01000013">
    <property type="protein sequence ID" value="SFM34055.1"/>
    <property type="molecule type" value="Genomic_DNA"/>
</dbReference>
<feature type="domain" description="CBS" evidence="3">
    <location>
        <begin position="76"/>
        <end position="133"/>
    </location>
</feature>
<dbReference type="Pfam" id="PF00571">
    <property type="entry name" value="CBS"/>
    <property type="match status" value="2"/>
</dbReference>
<evidence type="ECO:0000259" key="3">
    <source>
        <dbReference type="PROSITE" id="PS51371"/>
    </source>
</evidence>
<dbReference type="AlphaFoldDB" id="A0A1I4Q322"/>